<organism evidence="1 2">
    <name type="scientific">Marinomonas alcarazii</name>
    <dbReference type="NCBI Taxonomy" id="491949"/>
    <lineage>
        <taxon>Bacteria</taxon>
        <taxon>Pseudomonadati</taxon>
        <taxon>Pseudomonadota</taxon>
        <taxon>Gammaproteobacteria</taxon>
        <taxon>Oceanospirillales</taxon>
        <taxon>Oceanospirillaceae</taxon>
        <taxon>Marinomonas</taxon>
    </lineage>
</organism>
<dbReference type="AlphaFoldDB" id="A0A318UZH5"/>
<accession>A0A318UZH5</accession>
<reference evidence="1 2" key="1">
    <citation type="submission" date="2018-06" db="EMBL/GenBank/DDBJ databases">
        <title>Genomic Encyclopedia of Type Strains, Phase III (KMG-III): the genomes of soil and plant-associated and newly described type strains.</title>
        <authorList>
            <person name="Whitman W."/>
        </authorList>
    </citation>
    <scope>NUCLEOTIDE SEQUENCE [LARGE SCALE GENOMIC DNA]</scope>
    <source>
        <strain evidence="1 2">CECT 7730</strain>
    </source>
</reference>
<protein>
    <recommendedName>
        <fullName evidence="3">Effector-binding domain-containing protein</fullName>
    </recommendedName>
</protein>
<evidence type="ECO:0000313" key="1">
    <source>
        <dbReference type="EMBL" id="PYF81073.1"/>
    </source>
</evidence>
<dbReference type="Proteomes" id="UP000247551">
    <property type="component" value="Unassembled WGS sequence"/>
</dbReference>
<gene>
    <name evidence="1" type="ORF">DFP75_105163</name>
</gene>
<sequence length="343" mass="39699">MVVMLLLVTFLSALIFAYLIFLKGRFFSRQNAVIDAPIDIISEDLSDLTNWQSWLPWLLYEPKAHIDYEYLNSGIHSISPSCLAWQGTLIKDGYITLEPSRSGAHYFHTLLEAPAFYPCDVHFNIDLTKQKDRTLVTIQIAGNLPFFQRWKQRAFNIRADKDAELALLKVLSYLSKYNTTSDHEYNAPTFEWLAQTKLDHIDAVTRPFVVNNQPMSQKMDQGFHDLMTELGPENPPAGPSFALYKKADIIHHYFSGKLGIPIQNLAPCELTPERIILRGNYLHLRYTGCYQNLSLAWHVLYTFMRLNNIRVNRRRYGVEFFEVGPLQTHITKDYVTCVYLPIK</sequence>
<proteinExistence type="predicted"/>
<evidence type="ECO:0000313" key="2">
    <source>
        <dbReference type="Proteomes" id="UP000247551"/>
    </source>
</evidence>
<comment type="caution">
    <text evidence="1">The sequence shown here is derived from an EMBL/GenBank/DDBJ whole genome shotgun (WGS) entry which is preliminary data.</text>
</comment>
<dbReference type="RefSeq" id="WP_110575979.1">
    <property type="nucleotide sequence ID" value="NZ_QKLW01000005.1"/>
</dbReference>
<name>A0A318UZH5_9GAMM</name>
<dbReference type="InterPro" id="IPR011256">
    <property type="entry name" value="Reg_factor_effector_dom_sf"/>
</dbReference>
<dbReference type="EMBL" id="QKLW01000005">
    <property type="protein sequence ID" value="PYF81073.1"/>
    <property type="molecule type" value="Genomic_DNA"/>
</dbReference>
<keyword evidence="2" id="KW-1185">Reference proteome</keyword>
<dbReference type="Gene3D" id="3.20.80.10">
    <property type="entry name" value="Regulatory factor, effector binding domain"/>
    <property type="match status" value="1"/>
</dbReference>
<evidence type="ECO:0008006" key="3">
    <source>
        <dbReference type="Google" id="ProtNLM"/>
    </source>
</evidence>